<keyword evidence="17" id="KW-1208">Phospholipid metabolism</keyword>
<reference evidence="20 21" key="1">
    <citation type="submission" date="2019-10" db="EMBL/GenBank/DDBJ databases">
        <authorList>
            <person name="Palmer J.M."/>
        </authorList>
    </citation>
    <scope>NUCLEOTIDE SEQUENCE [LARGE SCALE GENOMIC DNA]</scope>
    <source>
        <strain evidence="20 21">TWF718</strain>
    </source>
</reference>
<evidence type="ECO:0000256" key="10">
    <source>
        <dbReference type="ARBA" id="ARBA00022695"/>
    </source>
</evidence>
<evidence type="ECO:0000256" key="7">
    <source>
        <dbReference type="ARBA" id="ARBA00018337"/>
    </source>
</evidence>
<evidence type="ECO:0000256" key="1">
    <source>
        <dbReference type="ARBA" id="ARBA00001946"/>
    </source>
</evidence>
<dbReference type="AlphaFoldDB" id="A0AAN8MMF1"/>
<comment type="pathway">
    <text evidence="3">Phospholipid metabolism; CDP-diacylglycerol biosynthesis; CDP-diacylglycerol from sn-glycerol 3-phosphate: step 3/3.</text>
</comment>
<keyword evidence="14" id="KW-0496">Mitochondrion</keyword>
<evidence type="ECO:0000256" key="9">
    <source>
        <dbReference type="ARBA" id="ARBA00022679"/>
    </source>
</evidence>
<evidence type="ECO:0000256" key="8">
    <source>
        <dbReference type="ARBA" id="ARBA00022516"/>
    </source>
</evidence>
<keyword evidence="12" id="KW-0460">Magnesium</keyword>
<evidence type="ECO:0000256" key="3">
    <source>
        <dbReference type="ARBA" id="ARBA00005119"/>
    </source>
</evidence>
<evidence type="ECO:0000313" key="21">
    <source>
        <dbReference type="Proteomes" id="UP001313282"/>
    </source>
</evidence>
<dbReference type="PIRSF" id="PIRSF028840">
    <property type="entry name" value="Mmp37"/>
    <property type="match status" value="1"/>
</dbReference>
<keyword evidence="15" id="KW-0472">Membrane</keyword>
<evidence type="ECO:0000256" key="17">
    <source>
        <dbReference type="ARBA" id="ARBA00023264"/>
    </source>
</evidence>
<dbReference type="GO" id="GO:0004605">
    <property type="term" value="F:phosphatidate cytidylyltransferase activity"/>
    <property type="evidence" value="ECO:0007669"/>
    <property type="project" value="UniProtKB-EC"/>
</dbReference>
<evidence type="ECO:0000256" key="16">
    <source>
        <dbReference type="ARBA" id="ARBA00023209"/>
    </source>
</evidence>
<dbReference type="GO" id="GO:0016024">
    <property type="term" value="P:CDP-diacylglycerol biosynthetic process"/>
    <property type="evidence" value="ECO:0007669"/>
    <property type="project" value="TreeGrafter"/>
</dbReference>
<keyword evidence="16" id="KW-0594">Phospholipid biosynthesis</keyword>
<dbReference type="EMBL" id="JAVHNR010000005">
    <property type="protein sequence ID" value="KAK6342560.1"/>
    <property type="molecule type" value="Genomic_DNA"/>
</dbReference>
<keyword evidence="11" id="KW-0999">Mitochondrion inner membrane</keyword>
<comment type="subcellular location">
    <subcellularLocation>
        <location evidence="2">Mitochondrion inner membrane</location>
        <topology evidence="2">Peripheral membrane protein</topology>
        <orientation evidence="2">Matrix side</orientation>
    </subcellularLocation>
</comment>
<protein>
    <recommendedName>
        <fullName evidence="7">Phosphatidate cytidylyltransferase, mitochondrial</fullName>
        <ecNumber evidence="6">2.7.7.41</ecNumber>
    </recommendedName>
    <alternativeName>
        <fullName evidence="18">CDP-diacylglycerol synthase</fullName>
    </alternativeName>
</protein>
<evidence type="ECO:0000256" key="14">
    <source>
        <dbReference type="ARBA" id="ARBA00023128"/>
    </source>
</evidence>
<dbReference type="EC" id="2.7.7.41" evidence="6"/>
<evidence type="ECO:0000256" key="15">
    <source>
        <dbReference type="ARBA" id="ARBA00023136"/>
    </source>
</evidence>
<evidence type="ECO:0000256" key="12">
    <source>
        <dbReference type="ARBA" id="ARBA00022842"/>
    </source>
</evidence>
<dbReference type="InterPro" id="IPR015222">
    <property type="entry name" value="Tam41"/>
</dbReference>
<evidence type="ECO:0000256" key="18">
    <source>
        <dbReference type="ARBA" id="ARBA00029893"/>
    </source>
</evidence>
<dbReference type="PANTHER" id="PTHR13619:SF0">
    <property type="entry name" value="PHOSPHATIDATE CYTIDYLYLTRANSFERASE, MITOCHONDRIAL"/>
    <property type="match status" value="1"/>
</dbReference>
<keyword evidence="10" id="KW-0548">Nucleotidyltransferase</keyword>
<evidence type="ECO:0000256" key="5">
    <source>
        <dbReference type="ARBA" id="ARBA00005458"/>
    </source>
</evidence>
<dbReference type="GO" id="GO:0005743">
    <property type="term" value="C:mitochondrial inner membrane"/>
    <property type="evidence" value="ECO:0007669"/>
    <property type="project" value="UniProtKB-SubCell"/>
</dbReference>
<evidence type="ECO:0000256" key="19">
    <source>
        <dbReference type="SAM" id="MobiDB-lite"/>
    </source>
</evidence>
<accession>A0AAN8MMF1</accession>
<evidence type="ECO:0000313" key="20">
    <source>
        <dbReference type="EMBL" id="KAK6342560.1"/>
    </source>
</evidence>
<sequence length="496" mass="56266">MALGTSAARPTARLLAASILRYGLLVPAPGCLAFTKSNSSSSSSSSSSSVSSPSSFDNHHHRHRHHRNFTSTPARLQENPPSSPSSTEPSSSGANTTTTAKSLFTYETQEPVYDSTKYDYHTLPQTFGANQYMYINEDLRQSLRQLLWEFKAPIRYAFAYGSGVFSQGTTSSKEKPMIDLIFGVTYTQHWHSLNLTEHKDHYSFLGKMGSGVVAKVQDGFGAGVYFNTYVEVNGIMIKYGVVNLDTFCRDLADWETLYLAGRMHKPVKILRDDARVRLANQANLLSALRVALLLLPEEFTEQQLYHTIAGISYLGDPRMNLFTENPHKVANIVSNQLPNFRRLYAPLVDTLPNLVFKNDPRNNVPKDTILLQDMDIVRRGNMVRRLPKAFRKRLYFQYQRKWQIPQLEYEKLVGTSEEQEMMEGRQGGEFEQRMAADMENIRKEVKTVIKGTINWPSTSQSFKGFFTTGFVKTWKYLGEKIKKWKTAKKSPEAGKS</sequence>
<dbReference type="Pfam" id="PF09139">
    <property type="entry name" value="Tam41_Mmp37"/>
    <property type="match status" value="1"/>
</dbReference>
<comment type="cofactor">
    <cofactor evidence="1">
        <name>Mg(2+)</name>
        <dbReference type="ChEBI" id="CHEBI:18420"/>
    </cofactor>
</comment>
<dbReference type="GO" id="GO:0032049">
    <property type="term" value="P:cardiolipin biosynthetic process"/>
    <property type="evidence" value="ECO:0007669"/>
    <property type="project" value="InterPro"/>
</dbReference>
<keyword evidence="9" id="KW-0808">Transferase</keyword>
<gene>
    <name evidence="20" type="primary">TAM41</name>
    <name evidence="20" type="ORF">TWF718_007963</name>
</gene>
<organism evidence="20 21">
    <name type="scientific">Orbilia javanica</name>
    <dbReference type="NCBI Taxonomy" id="47235"/>
    <lineage>
        <taxon>Eukaryota</taxon>
        <taxon>Fungi</taxon>
        <taxon>Dikarya</taxon>
        <taxon>Ascomycota</taxon>
        <taxon>Pezizomycotina</taxon>
        <taxon>Orbiliomycetes</taxon>
        <taxon>Orbiliales</taxon>
        <taxon>Orbiliaceae</taxon>
        <taxon>Orbilia</taxon>
    </lineage>
</organism>
<keyword evidence="13" id="KW-0443">Lipid metabolism</keyword>
<comment type="pathway">
    <text evidence="4">Lipid metabolism.</text>
</comment>
<comment type="similarity">
    <text evidence="5">Belongs to the TAM41 family.</text>
</comment>
<evidence type="ECO:0000256" key="6">
    <source>
        <dbReference type="ARBA" id="ARBA00012487"/>
    </source>
</evidence>
<dbReference type="PANTHER" id="PTHR13619">
    <property type="entry name" value="PHOSPHATIDATE CYTIDYLYLTRANSFERASE, MITOCHONDRIAL"/>
    <property type="match status" value="1"/>
</dbReference>
<name>A0AAN8MMF1_9PEZI</name>
<feature type="compositionally biased region" description="Basic residues" evidence="19">
    <location>
        <begin position="59"/>
        <end position="68"/>
    </location>
</feature>
<evidence type="ECO:0000256" key="2">
    <source>
        <dbReference type="ARBA" id="ARBA00004443"/>
    </source>
</evidence>
<dbReference type="Proteomes" id="UP001313282">
    <property type="component" value="Unassembled WGS sequence"/>
</dbReference>
<keyword evidence="8" id="KW-0444">Lipid biosynthesis</keyword>
<feature type="region of interest" description="Disordered" evidence="19">
    <location>
        <begin position="36"/>
        <end position="101"/>
    </location>
</feature>
<proteinExistence type="inferred from homology"/>
<keyword evidence="21" id="KW-1185">Reference proteome</keyword>
<comment type="caution">
    <text evidence="20">The sequence shown here is derived from an EMBL/GenBank/DDBJ whole genome shotgun (WGS) entry which is preliminary data.</text>
</comment>
<evidence type="ECO:0000256" key="4">
    <source>
        <dbReference type="ARBA" id="ARBA00005189"/>
    </source>
</evidence>
<evidence type="ECO:0000256" key="11">
    <source>
        <dbReference type="ARBA" id="ARBA00022792"/>
    </source>
</evidence>
<feature type="compositionally biased region" description="Low complexity" evidence="19">
    <location>
        <begin position="37"/>
        <end position="55"/>
    </location>
</feature>
<evidence type="ECO:0000256" key="13">
    <source>
        <dbReference type="ARBA" id="ARBA00023098"/>
    </source>
</evidence>